<evidence type="ECO:0000313" key="3">
    <source>
        <dbReference type="EMBL" id="HFC98035.1"/>
    </source>
</evidence>
<proteinExistence type="predicted"/>
<dbReference type="InterPro" id="IPR013740">
    <property type="entry name" value="Redoxin"/>
</dbReference>
<feature type="region of interest" description="Disordered" evidence="1">
    <location>
        <begin position="1"/>
        <end position="22"/>
    </location>
</feature>
<dbReference type="Proteomes" id="UP000886043">
    <property type="component" value="Unassembled WGS sequence"/>
</dbReference>
<dbReference type="CDD" id="cd02966">
    <property type="entry name" value="TlpA_like_family"/>
    <property type="match status" value="1"/>
</dbReference>
<dbReference type="Gene3D" id="3.40.30.10">
    <property type="entry name" value="Glutaredoxin"/>
    <property type="match status" value="1"/>
</dbReference>
<feature type="domain" description="Thioredoxin" evidence="2">
    <location>
        <begin position="55"/>
        <end position="195"/>
    </location>
</feature>
<organism evidence="3">
    <name type="scientific">Thermosulfurimonas dismutans</name>
    <dbReference type="NCBI Taxonomy" id="999894"/>
    <lineage>
        <taxon>Bacteria</taxon>
        <taxon>Pseudomonadati</taxon>
        <taxon>Thermodesulfobacteriota</taxon>
        <taxon>Thermodesulfobacteria</taxon>
        <taxon>Thermodesulfobacteriales</taxon>
        <taxon>Thermodesulfobacteriaceae</taxon>
        <taxon>Thermosulfurimonas</taxon>
    </lineage>
</organism>
<gene>
    <name evidence="3" type="ORF">ENJ40_06210</name>
</gene>
<dbReference type="PANTHER" id="PTHR42852:SF13">
    <property type="entry name" value="PROTEIN DIPZ"/>
    <property type="match status" value="1"/>
</dbReference>
<comment type="caution">
    <text evidence="3">The sequence shown here is derived from an EMBL/GenBank/DDBJ whole genome shotgun (WGS) entry which is preliminary data.</text>
</comment>
<evidence type="ECO:0000256" key="1">
    <source>
        <dbReference type="SAM" id="MobiDB-lite"/>
    </source>
</evidence>
<dbReference type="InterPro" id="IPR050553">
    <property type="entry name" value="Thioredoxin_ResA/DsbE_sf"/>
</dbReference>
<evidence type="ECO:0000259" key="2">
    <source>
        <dbReference type="PROSITE" id="PS51352"/>
    </source>
</evidence>
<dbReference type="PANTHER" id="PTHR42852">
    <property type="entry name" value="THIOL:DISULFIDE INTERCHANGE PROTEIN DSBE"/>
    <property type="match status" value="1"/>
</dbReference>
<dbReference type="PROSITE" id="PS51352">
    <property type="entry name" value="THIOREDOXIN_2"/>
    <property type="match status" value="1"/>
</dbReference>
<reference evidence="3" key="1">
    <citation type="journal article" date="2020" name="mSystems">
        <title>Genome- and Community-Level Interaction Insights into Carbon Utilization and Element Cycling Functions of Hydrothermarchaeota in Hydrothermal Sediment.</title>
        <authorList>
            <person name="Zhou Z."/>
            <person name="Liu Y."/>
            <person name="Xu W."/>
            <person name="Pan J."/>
            <person name="Luo Z.H."/>
            <person name="Li M."/>
        </authorList>
    </citation>
    <scope>NUCLEOTIDE SEQUENCE [LARGE SCALE GENOMIC DNA]</scope>
    <source>
        <strain evidence="3">HyVt-483</strain>
    </source>
</reference>
<sequence length="195" mass="21492">MGRPGQGQSGKGTGPCSLSGPGIKMSGEESGGGLNMRRTLPFLLLSLVFLWSMGFSYPKKAPEIKFAGLDGKEYRLSDFRGRVVIVNFFASHCPPCMVELKELAKLYRKYKNDGLVIVSLMTDTEAAPLLPQIVEAKGITYPVGLASEEIMRAFGNIYITPTTFIIDREGQVVKRLVGYAGEKYLEKKVREYLGK</sequence>
<name>A0A7C3CNE4_9BACT</name>
<feature type="compositionally biased region" description="Gly residues" evidence="1">
    <location>
        <begin position="1"/>
        <end position="13"/>
    </location>
</feature>
<protein>
    <submittedName>
        <fullName evidence="3">TlpA family protein disulfide reductase</fullName>
    </submittedName>
</protein>
<dbReference type="EMBL" id="DRMH01000079">
    <property type="protein sequence ID" value="HFC98035.1"/>
    <property type="molecule type" value="Genomic_DNA"/>
</dbReference>
<dbReference type="GO" id="GO:0016491">
    <property type="term" value="F:oxidoreductase activity"/>
    <property type="evidence" value="ECO:0007669"/>
    <property type="project" value="InterPro"/>
</dbReference>
<dbReference type="InterPro" id="IPR036249">
    <property type="entry name" value="Thioredoxin-like_sf"/>
</dbReference>
<accession>A0A7C3CNE4</accession>
<dbReference type="Pfam" id="PF08534">
    <property type="entry name" value="Redoxin"/>
    <property type="match status" value="1"/>
</dbReference>
<dbReference type="SUPFAM" id="SSF52833">
    <property type="entry name" value="Thioredoxin-like"/>
    <property type="match status" value="1"/>
</dbReference>
<dbReference type="AlphaFoldDB" id="A0A7C3CNE4"/>
<dbReference type="InterPro" id="IPR013766">
    <property type="entry name" value="Thioredoxin_domain"/>
</dbReference>